<accession>A0A8H5HNR6</accession>
<feature type="region of interest" description="Disordered" evidence="1">
    <location>
        <begin position="324"/>
        <end position="432"/>
    </location>
</feature>
<feature type="region of interest" description="Disordered" evidence="1">
    <location>
        <begin position="1"/>
        <end position="151"/>
    </location>
</feature>
<protein>
    <submittedName>
        <fullName evidence="2">Uncharacterized protein</fullName>
    </submittedName>
</protein>
<dbReference type="Proteomes" id="UP000565441">
    <property type="component" value="Unassembled WGS sequence"/>
</dbReference>
<gene>
    <name evidence="2" type="ORF">D9615_001956</name>
</gene>
<organism evidence="2 3">
    <name type="scientific">Tricholomella constricta</name>
    <dbReference type="NCBI Taxonomy" id="117010"/>
    <lineage>
        <taxon>Eukaryota</taxon>
        <taxon>Fungi</taxon>
        <taxon>Dikarya</taxon>
        <taxon>Basidiomycota</taxon>
        <taxon>Agaricomycotina</taxon>
        <taxon>Agaricomycetes</taxon>
        <taxon>Agaricomycetidae</taxon>
        <taxon>Agaricales</taxon>
        <taxon>Tricholomatineae</taxon>
        <taxon>Lyophyllaceae</taxon>
        <taxon>Tricholomella</taxon>
    </lineage>
</organism>
<feature type="compositionally biased region" description="Low complexity" evidence="1">
    <location>
        <begin position="248"/>
        <end position="261"/>
    </location>
</feature>
<proteinExistence type="predicted"/>
<feature type="compositionally biased region" description="Low complexity" evidence="1">
    <location>
        <begin position="114"/>
        <end position="129"/>
    </location>
</feature>
<reference evidence="2 3" key="1">
    <citation type="journal article" date="2020" name="ISME J.">
        <title>Uncovering the hidden diversity of litter-decomposition mechanisms in mushroom-forming fungi.</title>
        <authorList>
            <person name="Floudas D."/>
            <person name="Bentzer J."/>
            <person name="Ahren D."/>
            <person name="Johansson T."/>
            <person name="Persson P."/>
            <person name="Tunlid A."/>
        </authorList>
    </citation>
    <scope>NUCLEOTIDE SEQUENCE [LARGE SCALE GENOMIC DNA]</scope>
    <source>
        <strain evidence="2 3">CBS 661.87</strain>
    </source>
</reference>
<feature type="compositionally biased region" description="Pro residues" evidence="1">
    <location>
        <begin position="413"/>
        <end position="423"/>
    </location>
</feature>
<feature type="compositionally biased region" description="Polar residues" evidence="1">
    <location>
        <begin position="130"/>
        <end position="151"/>
    </location>
</feature>
<feature type="compositionally biased region" description="Basic and acidic residues" evidence="1">
    <location>
        <begin position="337"/>
        <end position="349"/>
    </location>
</feature>
<evidence type="ECO:0000313" key="2">
    <source>
        <dbReference type="EMBL" id="KAF5386657.1"/>
    </source>
</evidence>
<comment type="caution">
    <text evidence="2">The sequence shown here is derived from an EMBL/GenBank/DDBJ whole genome shotgun (WGS) entry which is preliminary data.</text>
</comment>
<feature type="compositionally biased region" description="Basic and acidic residues" evidence="1">
    <location>
        <begin position="386"/>
        <end position="408"/>
    </location>
</feature>
<dbReference type="EMBL" id="JAACJP010000002">
    <property type="protein sequence ID" value="KAF5386657.1"/>
    <property type="molecule type" value="Genomic_DNA"/>
</dbReference>
<feature type="compositionally biased region" description="Low complexity" evidence="1">
    <location>
        <begin position="12"/>
        <end position="26"/>
    </location>
</feature>
<dbReference type="AlphaFoldDB" id="A0A8H5HNR6"/>
<name>A0A8H5HNR6_9AGAR</name>
<keyword evidence="3" id="KW-1185">Reference proteome</keyword>
<evidence type="ECO:0000256" key="1">
    <source>
        <dbReference type="SAM" id="MobiDB-lite"/>
    </source>
</evidence>
<evidence type="ECO:0000313" key="3">
    <source>
        <dbReference type="Proteomes" id="UP000565441"/>
    </source>
</evidence>
<feature type="region of interest" description="Disordered" evidence="1">
    <location>
        <begin position="174"/>
        <end position="307"/>
    </location>
</feature>
<dbReference type="OrthoDB" id="3363386at2759"/>
<feature type="compositionally biased region" description="Polar residues" evidence="1">
    <location>
        <begin position="201"/>
        <end position="224"/>
    </location>
</feature>
<feature type="compositionally biased region" description="Low complexity" evidence="1">
    <location>
        <begin position="225"/>
        <end position="241"/>
    </location>
</feature>
<sequence>MSVSVLHPDMPSLSASSSTASSSASSVNSIPARRIRFAPLPDPRALDDDQDDDDPLHLPALPDSKPCSLSSSTASDAEDHPPSSPKPTTQQLLSHPPIPHAPSWSKPKSLNLLRPFPFRKSAPAPSSASEHSLTPTQSLDTPSNATPTSSFSLMNFSTEEILTLGTINLFRASSKSNDSAIPAKRPTSPSSSSGWGFGLSRWSSTGSCSKGSPLSRSQSAQSYNPSISSKLKLGSSSSNNNKPKKPRSSSVASTASTASSADGKSAPLAKSASLPGPVRKGTRMLNGRVYGGPKRPNRDPNANPFANARDELEFVEWGYGGMGSVRGGRHAGVTGDAADKERTKWERLQSDATFMGSGTSGAGEKKGVGGEEDDGSGMGWVKKRKEQREKEKKELEEREKAEKEKLEAEQDTPAPPPAEPQPQPQAETTVSEALSISLPDSAPVAAPVTEPPPVVSSVSLPAPVLEHNLTAVTLPAHLSRHHSHTHRRTFRDCLPRQSAAPIPSHPIPSYIILHLHPKNPPLAAAAVRV</sequence>